<accession>A0A9P6WRP4</accession>
<name>A0A9P6WRP4_RHIOR</name>
<reference evidence="2" key="1">
    <citation type="journal article" date="2020" name="Microb. Genom.">
        <title>Genetic diversity of clinical and environmental Mucorales isolates obtained from an investigation of mucormycosis cases among solid organ transplant recipients.</title>
        <authorList>
            <person name="Nguyen M.H."/>
            <person name="Kaul D."/>
            <person name="Muto C."/>
            <person name="Cheng S.J."/>
            <person name="Richter R.A."/>
            <person name="Bruno V.M."/>
            <person name="Liu G."/>
            <person name="Beyhan S."/>
            <person name="Sundermann A.J."/>
            <person name="Mounaud S."/>
            <person name="Pasculle A.W."/>
            <person name="Nierman W.C."/>
            <person name="Driscoll E."/>
            <person name="Cumbie R."/>
            <person name="Clancy C.J."/>
            <person name="Dupont C.L."/>
        </authorList>
    </citation>
    <scope>NUCLEOTIDE SEQUENCE</scope>
    <source>
        <strain evidence="2">GL11</strain>
    </source>
</reference>
<gene>
    <name evidence="2" type="ORF">G6F64_015357</name>
</gene>
<comment type="caution">
    <text evidence="2">The sequence shown here is derived from an EMBL/GenBank/DDBJ whole genome shotgun (WGS) entry which is preliminary data.</text>
</comment>
<feature type="compositionally biased region" description="Basic and acidic residues" evidence="1">
    <location>
        <begin position="1"/>
        <end position="14"/>
    </location>
</feature>
<proteinExistence type="predicted"/>
<keyword evidence="3" id="KW-1185">Reference proteome</keyword>
<protein>
    <submittedName>
        <fullName evidence="2">Uncharacterized protein</fullName>
    </submittedName>
</protein>
<sequence length="75" mass="8478">MVADRQARRADGARRSRPRLVQQQGAGAGRFRLPHGRRAVDPRLQVPEHRLAARQRRRGCAYPGGGQRGIRPLFQ</sequence>
<feature type="region of interest" description="Disordered" evidence="1">
    <location>
        <begin position="55"/>
        <end position="75"/>
    </location>
</feature>
<dbReference type="Proteomes" id="UP000716291">
    <property type="component" value="Unassembled WGS sequence"/>
</dbReference>
<dbReference type="EMBL" id="JAANQT010013038">
    <property type="protein sequence ID" value="KAG1273414.1"/>
    <property type="molecule type" value="Genomic_DNA"/>
</dbReference>
<evidence type="ECO:0000256" key="1">
    <source>
        <dbReference type="SAM" id="MobiDB-lite"/>
    </source>
</evidence>
<feature type="region of interest" description="Disordered" evidence="1">
    <location>
        <begin position="1"/>
        <end position="33"/>
    </location>
</feature>
<dbReference type="AlphaFoldDB" id="A0A9P6WRP4"/>
<evidence type="ECO:0000313" key="3">
    <source>
        <dbReference type="Proteomes" id="UP000716291"/>
    </source>
</evidence>
<organism evidence="2 3">
    <name type="scientific">Rhizopus oryzae</name>
    <name type="common">Mucormycosis agent</name>
    <name type="synonym">Rhizopus arrhizus var. delemar</name>
    <dbReference type="NCBI Taxonomy" id="64495"/>
    <lineage>
        <taxon>Eukaryota</taxon>
        <taxon>Fungi</taxon>
        <taxon>Fungi incertae sedis</taxon>
        <taxon>Mucoromycota</taxon>
        <taxon>Mucoromycotina</taxon>
        <taxon>Mucoromycetes</taxon>
        <taxon>Mucorales</taxon>
        <taxon>Mucorineae</taxon>
        <taxon>Rhizopodaceae</taxon>
        <taxon>Rhizopus</taxon>
    </lineage>
</organism>
<evidence type="ECO:0000313" key="2">
    <source>
        <dbReference type="EMBL" id="KAG1273414.1"/>
    </source>
</evidence>